<comment type="caution">
    <text evidence="2">The sequence shown here is derived from an EMBL/GenBank/DDBJ whole genome shotgun (WGS) entry which is preliminary data.</text>
</comment>
<dbReference type="EMBL" id="AEWX01000024">
    <property type="protein sequence ID" value="EGC19769.1"/>
    <property type="molecule type" value="Genomic_DNA"/>
</dbReference>
<sequence length="55" mass="5894">MVTGIRTKAGGGDFPVNGIFISKRLMTGGWEMSTGQRYPWSPVARPSTSSSSCQN</sequence>
<dbReference type="AlphaFoldDB" id="F0F7S6"/>
<name>F0F7S6_9BACT</name>
<evidence type="ECO:0000313" key="2">
    <source>
        <dbReference type="EMBL" id="EGC19769.1"/>
    </source>
</evidence>
<evidence type="ECO:0000256" key="1">
    <source>
        <dbReference type="SAM" id="MobiDB-lite"/>
    </source>
</evidence>
<accession>F0F7S6</accession>
<protein>
    <submittedName>
        <fullName evidence="2">Uncharacterized protein</fullName>
    </submittedName>
</protein>
<evidence type="ECO:0000313" key="3">
    <source>
        <dbReference type="Proteomes" id="UP000005697"/>
    </source>
</evidence>
<gene>
    <name evidence="2" type="ORF">HMPREF9141_1643</name>
</gene>
<keyword evidence="3" id="KW-1185">Reference proteome</keyword>
<reference evidence="2 3" key="1">
    <citation type="submission" date="2011-01" db="EMBL/GenBank/DDBJ databases">
        <authorList>
            <person name="Muzny D."/>
            <person name="Qin X."/>
            <person name="Deng J."/>
            <person name="Jiang H."/>
            <person name="Liu Y."/>
            <person name="Qu J."/>
            <person name="Song X.-Z."/>
            <person name="Zhang L."/>
            <person name="Thornton R."/>
            <person name="Coyle M."/>
            <person name="Francisco L."/>
            <person name="Jackson L."/>
            <person name="Javaid M."/>
            <person name="Korchina V."/>
            <person name="Kovar C."/>
            <person name="Mata R."/>
            <person name="Mathew T."/>
            <person name="Ngo R."/>
            <person name="Nguyen L."/>
            <person name="Nguyen N."/>
            <person name="Okwuonu G."/>
            <person name="Ongeri F."/>
            <person name="Pham C."/>
            <person name="Simmons D."/>
            <person name="Wilczek-Boney K."/>
            <person name="Hale W."/>
            <person name="Jakkamsetti A."/>
            <person name="Pham P."/>
            <person name="Ruth R."/>
            <person name="San Lucas F."/>
            <person name="Warren J."/>
            <person name="Zhang J."/>
            <person name="Zhao Z."/>
            <person name="Zhou C."/>
            <person name="Zhu D."/>
            <person name="Lee S."/>
            <person name="Bess C."/>
            <person name="Blankenburg K."/>
            <person name="Forbes L."/>
            <person name="Fu Q."/>
            <person name="Gubbala S."/>
            <person name="Hirani K."/>
            <person name="Jayaseelan J.C."/>
            <person name="Lara F."/>
            <person name="Munidasa M."/>
            <person name="Palculict T."/>
            <person name="Patil S."/>
            <person name="Pu L.-L."/>
            <person name="Saada N."/>
            <person name="Tang L."/>
            <person name="Weissenberger G."/>
            <person name="Zhu Y."/>
            <person name="Hemphill L."/>
            <person name="Shang Y."/>
            <person name="Youmans B."/>
            <person name="Ayvaz T."/>
            <person name="Ross M."/>
            <person name="Santibanez J."/>
            <person name="Aqrawi P."/>
            <person name="Gross S."/>
            <person name="Joshi V."/>
            <person name="Fowler G."/>
            <person name="Nazareth L."/>
            <person name="Reid J."/>
            <person name="Worley K."/>
            <person name="Petrosino J."/>
            <person name="Highlander S."/>
            <person name="Gibbs R."/>
        </authorList>
    </citation>
    <scope>NUCLEOTIDE SEQUENCE [LARGE SCALE GENOMIC DNA]</scope>
    <source>
        <strain evidence="2 3">DSM 16608</strain>
    </source>
</reference>
<proteinExistence type="predicted"/>
<feature type="region of interest" description="Disordered" evidence="1">
    <location>
        <begin position="36"/>
        <end position="55"/>
    </location>
</feature>
<organism evidence="2 3">
    <name type="scientific">Prevotella multiformis DSM 16608</name>
    <dbReference type="NCBI Taxonomy" id="888743"/>
    <lineage>
        <taxon>Bacteria</taxon>
        <taxon>Pseudomonadati</taxon>
        <taxon>Bacteroidota</taxon>
        <taxon>Bacteroidia</taxon>
        <taxon>Bacteroidales</taxon>
        <taxon>Prevotellaceae</taxon>
        <taxon>Prevotella</taxon>
    </lineage>
</organism>
<dbReference type="Proteomes" id="UP000005697">
    <property type="component" value="Unassembled WGS sequence"/>
</dbReference>
<dbReference type="HOGENOM" id="CLU_3028515_0_0_10"/>